<dbReference type="Gene3D" id="3.30.559.10">
    <property type="entry name" value="Chloramphenicol acetyltransferase-like domain"/>
    <property type="match status" value="1"/>
</dbReference>
<keyword evidence="4" id="KW-0012">Acyltransferase</keyword>
<comment type="catalytic activity">
    <reaction evidence="6">
        <text>a long chain fatty alcohol + a fatty acyl-CoA = a long-chain alcohol wax ester + CoA</text>
        <dbReference type="Rhea" id="RHEA:38443"/>
        <dbReference type="ChEBI" id="CHEBI:17135"/>
        <dbReference type="ChEBI" id="CHEBI:57287"/>
        <dbReference type="ChEBI" id="CHEBI:77636"/>
        <dbReference type="ChEBI" id="CHEBI:235323"/>
        <dbReference type="EC" id="2.3.1.75"/>
    </reaction>
</comment>
<dbReference type="STRING" id="69332.A0A388LUQ8"/>
<evidence type="ECO:0000256" key="1">
    <source>
        <dbReference type="ARBA" id="ARBA00004771"/>
    </source>
</evidence>
<dbReference type="EMBL" id="BFEA01000543">
    <property type="protein sequence ID" value="GBG85991.1"/>
    <property type="molecule type" value="Genomic_DNA"/>
</dbReference>
<organism evidence="11 12">
    <name type="scientific">Chara braunii</name>
    <name type="common">Braun's stonewort</name>
    <dbReference type="NCBI Taxonomy" id="69332"/>
    <lineage>
        <taxon>Eukaryota</taxon>
        <taxon>Viridiplantae</taxon>
        <taxon>Streptophyta</taxon>
        <taxon>Charophyceae</taxon>
        <taxon>Charales</taxon>
        <taxon>Characeae</taxon>
        <taxon>Chara</taxon>
    </lineage>
</organism>
<dbReference type="OMA" id="MIHVISY"/>
<dbReference type="GO" id="GO:0005886">
    <property type="term" value="C:plasma membrane"/>
    <property type="evidence" value="ECO:0007669"/>
    <property type="project" value="TreeGrafter"/>
</dbReference>
<dbReference type="GO" id="GO:0019432">
    <property type="term" value="P:triglyceride biosynthetic process"/>
    <property type="evidence" value="ECO:0007669"/>
    <property type="project" value="UniProtKB-UniPathway"/>
</dbReference>
<comment type="similarity">
    <text evidence="5">In the N-terminal section; belongs to the long-chain O-acyltransferase family.</text>
</comment>
<dbReference type="AlphaFoldDB" id="A0A388LUQ8"/>
<evidence type="ECO:0000256" key="5">
    <source>
        <dbReference type="ARBA" id="ARBA00024360"/>
    </source>
</evidence>
<evidence type="ECO:0000256" key="7">
    <source>
        <dbReference type="ARBA" id="ARBA00048109"/>
    </source>
</evidence>
<feature type="domain" description="O-acyltransferase WSD1-like N-terminal" evidence="9">
    <location>
        <begin position="173"/>
        <end position="290"/>
    </location>
</feature>
<dbReference type="PANTHER" id="PTHR31650:SF1">
    <property type="entry name" value="WAX ESTER SYNTHASE_DIACYLGLYCEROL ACYLTRANSFERASE 4-RELATED"/>
    <property type="match status" value="1"/>
</dbReference>
<evidence type="ECO:0000313" key="11">
    <source>
        <dbReference type="EMBL" id="GBG85991.1"/>
    </source>
</evidence>
<evidence type="ECO:0000259" key="9">
    <source>
        <dbReference type="Pfam" id="PF03007"/>
    </source>
</evidence>
<feature type="region of interest" description="Disordered" evidence="8">
    <location>
        <begin position="440"/>
        <end position="460"/>
    </location>
</feature>
<evidence type="ECO:0000256" key="4">
    <source>
        <dbReference type="ARBA" id="ARBA00023315"/>
    </source>
</evidence>
<dbReference type="GO" id="GO:0047196">
    <property type="term" value="F:long-chain-alcohol O-fatty-acyltransferase activity"/>
    <property type="evidence" value="ECO:0007669"/>
    <property type="project" value="UniProtKB-EC"/>
</dbReference>
<dbReference type="Gramene" id="GBG85991">
    <property type="protein sequence ID" value="GBG85991"/>
    <property type="gene ID" value="CBR_g40803"/>
</dbReference>
<feature type="domain" description="O-acyltransferase WSD1 C-terminal" evidence="10">
    <location>
        <begin position="529"/>
        <end position="672"/>
    </location>
</feature>
<accession>A0A388LUQ8</accession>
<keyword evidence="3" id="KW-0808">Transferase</keyword>
<dbReference type="OrthoDB" id="619536at2759"/>
<name>A0A388LUQ8_CHABU</name>
<proteinExistence type="inferred from homology"/>
<reference evidence="11 12" key="1">
    <citation type="journal article" date="2018" name="Cell">
        <title>The Chara Genome: Secondary Complexity and Implications for Plant Terrestrialization.</title>
        <authorList>
            <person name="Nishiyama T."/>
            <person name="Sakayama H."/>
            <person name="Vries J.D."/>
            <person name="Buschmann H."/>
            <person name="Saint-Marcoux D."/>
            <person name="Ullrich K.K."/>
            <person name="Haas F.B."/>
            <person name="Vanderstraeten L."/>
            <person name="Becker D."/>
            <person name="Lang D."/>
            <person name="Vosolsobe S."/>
            <person name="Rombauts S."/>
            <person name="Wilhelmsson P.K.I."/>
            <person name="Janitza P."/>
            <person name="Kern R."/>
            <person name="Heyl A."/>
            <person name="Rumpler F."/>
            <person name="Villalobos L.I.A.C."/>
            <person name="Clay J.M."/>
            <person name="Skokan R."/>
            <person name="Toyoda A."/>
            <person name="Suzuki Y."/>
            <person name="Kagoshima H."/>
            <person name="Schijlen E."/>
            <person name="Tajeshwar N."/>
            <person name="Catarino B."/>
            <person name="Hetherington A.J."/>
            <person name="Saltykova A."/>
            <person name="Bonnot C."/>
            <person name="Breuninger H."/>
            <person name="Symeonidi A."/>
            <person name="Radhakrishnan G.V."/>
            <person name="Van Nieuwerburgh F."/>
            <person name="Deforce D."/>
            <person name="Chang C."/>
            <person name="Karol K.G."/>
            <person name="Hedrich R."/>
            <person name="Ulvskov P."/>
            <person name="Glockner G."/>
            <person name="Delwiche C.F."/>
            <person name="Petrasek J."/>
            <person name="Van de Peer Y."/>
            <person name="Friml J."/>
            <person name="Beilby M."/>
            <person name="Dolan L."/>
            <person name="Kohara Y."/>
            <person name="Sugano S."/>
            <person name="Fujiyama A."/>
            <person name="Delaux P.-M."/>
            <person name="Quint M."/>
            <person name="TheiBen G."/>
            <person name="Hagemann M."/>
            <person name="Harholt J."/>
            <person name="Dunand C."/>
            <person name="Zachgo S."/>
            <person name="Langdale J."/>
            <person name="Maumus F."/>
            <person name="Straeten D.V.D."/>
            <person name="Gould S.B."/>
            <person name="Rensing S.A."/>
        </authorList>
    </citation>
    <scope>NUCLEOTIDE SEQUENCE [LARGE SCALE GENOMIC DNA]</scope>
    <source>
        <strain evidence="11 12">S276</strain>
    </source>
</reference>
<evidence type="ECO:0000256" key="6">
    <source>
        <dbReference type="ARBA" id="ARBA00047604"/>
    </source>
</evidence>
<dbReference type="InterPro" id="IPR023213">
    <property type="entry name" value="CAT-like_dom_sf"/>
</dbReference>
<feature type="compositionally biased region" description="Polar residues" evidence="8">
    <location>
        <begin position="81"/>
        <end position="90"/>
    </location>
</feature>
<dbReference type="InterPro" id="IPR004255">
    <property type="entry name" value="O-acyltransferase_WSD1_N"/>
</dbReference>
<evidence type="ECO:0000256" key="2">
    <source>
        <dbReference type="ARBA" id="ARBA00005189"/>
    </source>
</evidence>
<comment type="catalytic activity">
    <reaction evidence="7">
        <text>an acyl-CoA + a 1,2-diacyl-sn-glycerol = a triacyl-sn-glycerol + CoA</text>
        <dbReference type="Rhea" id="RHEA:10868"/>
        <dbReference type="ChEBI" id="CHEBI:17815"/>
        <dbReference type="ChEBI" id="CHEBI:57287"/>
        <dbReference type="ChEBI" id="CHEBI:58342"/>
        <dbReference type="ChEBI" id="CHEBI:64615"/>
        <dbReference type="EC" id="2.3.1.20"/>
    </reaction>
</comment>
<dbReference type="Proteomes" id="UP000265515">
    <property type="component" value="Unassembled WGS sequence"/>
</dbReference>
<dbReference type="GO" id="GO:0004144">
    <property type="term" value="F:diacylglycerol O-acyltransferase activity"/>
    <property type="evidence" value="ECO:0007669"/>
    <property type="project" value="UniProtKB-EC"/>
</dbReference>
<dbReference type="InterPro" id="IPR045034">
    <property type="entry name" value="O-acyltransferase_WSD1-like"/>
</dbReference>
<evidence type="ECO:0000313" key="12">
    <source>
        <dbReference type="Proteomes" id="UP000265515"/>
    </source>
</evidence>
<comment type="caution">
    <text evidence="11">The sequence shown here is derived from an EMBL/GenBank/DDBJ whole genome shotgun (WGS) entry which is preliminary data.</text>
</comment>
<dbReference type="UniPathway" id="UPA00282"/>
<comment type="pathway">
    <text evidence="1">Glycerolipid metabolism; triacylglycerol biosynthesis.</text>
</comment>
<dbReference type="PANTHER" id="PTHR31650">
    <property type="entry name" value="O-ACYLTRANSFERASE (WSD1-LIKE) FAMILY PROTEIN"/>
    <property type="match status" value="1"/>
</dbReference>
<dbReference type="InterPro" id="IPR009721">
    <property type="entry name" value="O-acyltransferase_WSD1_C"/>
</dbReference>
<feature type="compositionally biased region" description="Low complexity" evidence="8">
    <location>
        <begin position="282"/>
        <end position="292"/>
    </location>
</feature>
<sequence length="687" mass="74310">MSLKPNHAGKDVEVAGELNCIPGDEVQVEWATLKMHRIRTGACDDEDHPKAAPLEGEHSAGAVSEEAFSGVGQAVAQNLSVQPASSQVNGGTEGGPPQHSRLMVGCSESQPSSPVTPTGSAFNTSTHKVNIVCMLVMMQPMTKDSLCQFLGEKFLKHKRCCSLFVMNKDGVDVWVPTEVHLEDHITEATIAAESEAQWEDRVEEYASGLSVAAPLDSARPLWHVHSLMWQHEGKSRGCVIFHAHHALGDGFSLMSLLVASLRRADDPSAQVSFPGQKPVLPSSSGGQQQQMQANSEVATTADTALGHSQGEGKPSSECDGPTSSIPRRWWSWLQLAIARCFFFTVLLVNTLVDSLYSALTLLALGDSDTPLKGTRESQWAYKLVRRSEEISLDDIRVIRQGCRARHGGPLPTVNDVLLAAVSAGTHRYLAAVSFGQGQISDNRTDQNRGEEGPKEDCCKENGPQEAGLGIKGVPSTTPVEAGQPTAKEAVAKRLCSRLKRIRVRAQVLMNLRGMQFGTRVSNVETFRLGNHVSTMIIGLPVQKLDDPLERVRAMKAICDRGKASWSPWIFHSLMLSIVKCLGKDVAADTLVKLGLRMTFAISNVTGPAQKAAWQGNVISSIIPSTLGNVHGVTIHFISYDGKIRFVVNADEHCLPDPKLFVSYMTDSLKEMKAAALSSSGMPATCTR</sequence>
<feature type="region of interest" description="Disordered" evidence="8">
    <location>
        <begin position="81"/>
        <end position="100"/>
    </location>
</feature>
<protein>
    <submittedName>
        <fullName evidence="11">Uncharacterized protein</fullName>
    </submittedName>
</protein>
<evidence type="ECO:0000256" key="8">
    <source>
        <dbReference type="SAM" id="MobiDB-lite"/>
    </source>
</evidence>
<comment type="pathway">
    <text evidence="2">Lipid metabolism.</text>
</comment>
<keyword evidence="12" id="KW-1185">Reference proteome</keyword>
<evidence type="ECO:0000256" key="3">
    <source>
        <dbReference type="ARBA" id="ARBA00022679"/>
    </source>
</evidence>
<evidence type="ECO:0000259" key="10">
    <source>
        <dbReference type="Pfam" id="PF06974"/>
    </source>
</evidence>
<dbReference type="Pfam" id="PF03007">
    <property type="entry name" value="WS_DGAT_cat"/>
    <property type="match status" value="1"/>
</dbReference>
<feature type="compositionally biased region" description="Basic and acidic residues" evidence="8">
    <location>
        <begin position="442"/>
        <end position="459"/>
    </location>
</feature>
<dbReference type="Pfam" id="PF06974">
    <property type="entry name" value="WS_DGAT_C"/>
    <property type="match status" value="1"/>
</dbReference>
<feature type="region of interest" description="Disordered" evidence="8">
    <location>
        <begin position="269"/>
        <end position="299"/>
    </location>
</feature>
<gene>
    <name evidence="11" type="ORF">CBR_g40803</name>
</gene>